<dbReference type="AlphaFoldDB" id="A0A915I4Y5"/>
<dbReference type="Proteomes" id="UP000887565">
    <property type="component" value="Unplaced"/>
</dbReference>
<dbReference type="WBParaSite" id="nRc.2.0.1.t09202-RA">
    <property type="protein sequence ID" value="nRc.2.0.1.t09202-RA"/>
    <property type="gene ID" value="nRc.2.0.1.g09202"/>
</dbReference>
<sequence length="70" mass="7670">MIAVISLDQLFQEHLRAWWIAEVVLGVAVEKRRICWAAVPCFVGGDPWKAYSGGSHLVIGPCYGQGQNGN</sequence>
<keyword evidence="1" id="KW-1185">Reference proteome</keyword>
<name>A0A915I4Y5_ROMCU</name>
<evidence type="ECO:0000313" key="1">
    <source>
        <dbReference type="Proteomes" id="UP000887565"/>
    </source>
</evidence>
<reference evidence="2" key="1">
    <citation type="submission" date="2022-11" db="UniProtKB">
        <authorList>
            <consortium name="WormBaseParasite"/>
        </authorList>
    </citation>
    <scope>IDENTIFICATION</scope>
</reference>
<accession>A0A915I4Y5</accession>
<protein>
    <submittedName>
        <fullName evidence="2">Uncharacterized protein</fullName>
    </submittedName>
</protein>
<organism evidence="1 2">
    <name type="scientific">Romanomermis culicivorax</name>
    <name type="common">Nematode worm</name>
    <dbReference type="NCBI Taxonomy" id="13658"/>
    <lineage>
        <taxon>Eukaryota</taxon>
        <taxon>Metazoa</taxon>
        <taxon>Ecdysozoa</taxon>
        <taxon>Nematoda</taxon>
        <taxon>Enoplea</taxon>
        <taxon>Dorylaimia</taxon>
        <taxon>Mermithida</taxon>
        <taxon>Mermithoidea</taxon>
        <taxon>Mermithidae</taxon>
        <taxon>Romanomermis</taxon>
    </lineage>
</organism>
<proteinExistence type="predicted"/>
<evidence type="ECO:0000313" key="2">
    <source>
        <dbReference type="WBParaSite" id="nRc.2.0.1.t09202-RA"/>
    </source>
</evidence>